<dbReference type="Gene3D" id="3.40.50.10330">
    <property type="entry name" value="Probable inorganic polyphosphate/atp-NAD kinase, domain 1"/>
    <property type="match status" value="1"/>
</dbReference>
<evidence type="ECO:0000313" key="14">
    <source>
        <dbReference type="EMBL" id="MCC2029690.1"/>
    </source>
</evidence>
<dbReference type="GO" id="GO:0005886">
    <property type="term" value="C:plasma membrane"/>
    <property type="evidence" value="ECO:0007669"/>
    <property type="project" value="TreeGrafter"/>
</dbReference>
<evidence type="ECO:0000256" key="2">
    <source>
        <dbReference type="ARBA" id="ARBA00005983"/>
    </source>
</evidence>
<dbReference type="InterPro" id="IPR017438">
    <property type="entry name" value="ATP-NAD_kinase_N"/>
</dbReference>
<evidence type="ECO:0000313" key="15">
    <source>
        <dbReference type="Proteomes" id="UP001139289"/>
    </source>
</evidence>
<keyword evidence="7 14" id="KW-0418">Kinase</keyword>
<keyword evidence="5" id="KW-0479">Metal-binding</keyword>
<dbReference type="PANTHER" id="PTHR12358">
    <property type="entry name" value="SPHINGOSINE KINASE"/>
    <property type="match status" value="1"/>
</dbReference>
<dbReference type="InterPro" id="IPR050187">
    <property type="entry name" value="Lipid_Phosphate_FormReg"/>
</dbReference>
<evidence type="ECO:0000256" key="12">
    <source>
        <dbReference type="ARBA" id="ARBA00023264"/>
    </source>
</evidence>
<dbReference type="GO" id="GO:0046872">
    <property type="term" value="F:metal ion binding"/>
    <property type="evidence" value="ECO:0007669"/>
    <property type="project" value="UniProtKB-KW"/>
</dbReference>
<dbReference type="Pfam" id="PF19279">
    <property type="entry name" value="YegS_C"/>
    <property type="match status" value="1"/>
</dbReference>
<keyword evidence="6" id="KW-0547">Nucleotide-binding</keyword>
<gene>
    <name evidence="14" type="ORF">KEC56_09185</name>
</gene>
<keyword evidence="8" id="KW-0067">ATP-binding</keyword>
<keyword evidence="12" id="KW-1208">Phospholipid metabolism</keyword>
<dbReference type="GO" id="GO:0008654">
    <property type="term" value="P:phospholipid biosynthetic process"/>
    <property type="evidence" value="ECO:0007669"/>
    <property type="project" value="UniProtKB-KW"/>
</dbReference>
<evidence type="ECO:0000256" key="4">
    <source>
        <dbReference type="ARBA" id="ARBA00022679"/>
    </source>
</evidence>
<evidence type="ECO:0000256" key="5">
    <source>
        <dbReference type="ARBA" id="ARBA00022723"/>
    </source>
</evidence>
<evidence type="ECO:0000256" key="9">
    <source>
        <dbReference type="ARBA" id="ARBA00022842"/>
    </source>
</evidence>
<evidence type="ECO:0000259" key="13">
    <source>
        <dbReference type="PROSITE" id="PS50146"/>
    </source>
</evidence>
<keyword evidence="3" id="KW-0444">Lipid biosynthesis</keyword>
<dbReference type="InterPro" id="IPR005218">
    <property type="entry name" value="Diacylglycerol/lipid_kinase"/>
</dbReference>
<sequence length="299" mass="31111">MPRIHVLGNPDAGRGKGAARTDAAIARLRSHGIDPVVHQGSSAADSRRLAAEAVAARPDALVIVGGDGTLATVVDVLTGSGVPLVLVPAGTGNDLARSLGIPYDSAESAALAVDAAVAGSPHSLDVGEAICTDASARFLTVAALGFDAKVSERTNLLRWPRGTARYYLALLIELFRLAPMRFSLRIDGEDARVSDGTLIAVGNIRSYGGGMPVCPGADPHDGLFDITHVGPVGRLKLLRLFPRLLRGTHVQLPEVTTMHGREIEVSAPGLVVYADGERIGTGSARIRVLPGALTVLLPR</sequence>
<evidence type="ECO:0000256" key="6">
    <source>
        <dbReference type="ARBA" id="ARBA00022741"/>
    </source>
</evidence>
<comment type="caution">
    <text evidence="14">The sequence shown here is derived from an EMBL/GenBank/DDBJ whole genome shotgun (WGS) entry which is preliminary data.</text>
</comment>
<dbReference type="GO" id="GO:0004143">
    <property type="term" value="F:ATP-dependent diacylglycerol kinase activity"/>
    <property type="evidence" value="ECO:0007669"/>
    <property type="project" value="TreeGrafter"/>
</dbReference>
<dbReference type="AlphaFoldDB" id="A0A9X1LQE0"/>
<evidence type="ECO:0000256" key="3">
    <source>
        <dbReference type="ARBA" id="ARBA00022516"/>
    </source>
</evidence>
<comment type="cofactor">
    <cofactor evidence="1">
        <name>Mg(2+)</name>
        <dbReference type="ChEBI" id="CHEBI:18420"/>
    </cofactor>
</comment>
<keyword evidence="9" id="KW-0460">Magnesium</keyword>
<keyword evidence="11" id="KW-0594">Phospholipid biosynthesis</keyword>
<evidence type="ECO:0000256" key="11">
    <source>
        <dbReference type="ARBA" id="ARBA00023209"/>
    </source>
</evidence>
<dbReference type="Pfam" id="PF00781">
    <property type="entry name" value="DAGK_cat"/>
    <property type="match status" value="1"/>
</dbReference>
<reference evidence="14" key="1">
    <citation type="submission" date="2021-04" db="EMBL/GenBank/DDBJ databases">
        <title>Microbacterium tenobrionis sp. nov. and Microbacterium allomyrinae sp. nov., isolated from larvae of Tenobrio molitor and Allomyrina dichotoma, respectively.</title>
        <authorList>
            <person name="Lee S.D."/>
        </authorList>
    </citation>
    <scope>NUCLEOTIDE SEQUENCE</scope>
    <source>
        <strain evidence="14">YMB-B2</strain>
    </source>
</reference>
<keyword evidence="4" id="KW-0808">Transferase</keyword>
<dbReference type="GO" id="GO:0005524">
    <property type="term" value="F:ATP binding"/>
    <property type="evidence" value="ECO:0007669"/>
    <property type="project" value="UniProtKB-KW"/>
</dbReference>
<evidence type="ECO:0000256" key="10">
    <source>
        <dbReference type="ARBA" id="ARBA00023098"/>
    </source>
</evidence>
<keyword evidence="15" id="KW-1185">Reference proteome</keyword>
<dbReference type="Gene3D" id="2.60.200.40">
    <property type="match status" value="1"/>
</dbReference>
<dbReference type="InterPro" id="IPR016064">
    <property type="entry name" value="NAD/diacylglycerol_kinase_sf"/>
</dbReference>
<dbReference type="RefSeq" id="WP_175988018.1">
    <property type="nucleotide sequence ID" value="NZ_JAGTTM010000003.1"/>
</dbReference>
<dbReference type="SMART" id="SM00046">
    <property type="entry name" value="DAGKc"/>
    <property type="match status" value="1"/>
</dbReference>
<keyword evidence="10" id="KW-0443">Lipid metabolism</keyword>
<name>A0A9X1LQE0_9MICO</name>
<proteinExistence type="inferred from homology"/>
<protein>
    <submittedName>
        <fullName evidence="14">YegS/Rv2252/BmrU family lipid kinase</fullName>
    </submittedName>
</protein>
<organism evidence="14 15">
    <name type="scientific">Microbacterium tenebrionis</name>
    <dbReference type="NCBI Taxonomy" id="2830665"/>
    <lineage>
        <taxon>Bacteria</taxon>
        <taxon>Bacillati</taxon>
        <taxon>Actinomycetota</taxon>
        <taxon>Actinomycetes</taxon>
        <taxon>Micrococcales</taxon>
        <taxon>Microbacteriaceae</taxon>
        <taxon>Microbacterium</taxon>
    </lineage>
</organism>
<dbReference type="InterPro" id="IPR001206">
    <property type="entry name" value="Diacylglycerol_kinase_cat_dom"/>
</dbReference>
<feature type="domain" description="DAGKc" evidence="13">
    <location>
        <begin position="1"/>
        <end position="133"/>
    </location>
</feature>
<accession>A0A9X1LQE0</accession>
<dbReference type="InterPro" id="IPR045540">
    <property type="entry name" value="YegS/DAGK_C"/>
</dbReference>
<evidence type="ECO:0000256" key="1">
    <source>
        <dbReference type="ARBA" id="ARBA00001946"/>
    </source>
</evidence>
<dbReference type="NCBIfam" id="TIGR00147">
    <property type="entry name" value="YegS/Rv2252/BmrU family lipid kinase"/>
    <property type="match status" value="1"/>
</dbReference>
<evidence type="ECO:0000256" key="8">
    <source>
        <dbReference type="ARBA" id="ARBA00022840"/>
    </source>
</evidence>
<dbReference type="PROSITE" id="PS50146">
    <property type="entry name" value="DAGK"/>
    <property type="match status" value="1"/>
</dbReference>
<dbReference type="SUPFAM" id="SSF111331">
    <property type="entry name" value="NAD kinase/diacylglycerol kinase-like"/>
    <property type="match status" value="1"/>
</dbReference>
<evidence type="ECO:0000256" key="7">
    <source>
        <dbReference type="ARBA" id="ARBA00022777"/>
    </source>
</evidence>
<dbReference type="Proteomes" id="UP001139289">
    <property type="component" value="Unassembled WGS sequence"/>
</dbReference>
<dbReference type="PANTHER" id="PTHR12358:SF106">
    <property type="entry name" value="LIPID KINASE YEGS"/>
    <property type="match status" value="1"/>
</dbReference>
<comment type="similarity">
    <text evidence="2">Belongs to the diacylglycerol/lipid kinase family.</text>
</comment>
<dbReference type="EMBL" id="JAGTTM010000003">
    <property type="protein sequence ID" value="MCC2029690.1"/>
    <property type="molecule type" value="Genomic_DNA"/>
</dbReference>